<accession>A0ABW7URH5</accession>
<dbReference type="Proteomes" id="UP001611548">
    <property type="component" value="Unassembled WGS sequence"/>
</dbReference>
<dbReference type="EMBL" id="JBIRWE010000002">
    <property type="protein sequence ID" value="MFI1964112.1"/>
    <property type="molecule type" value="Genomic_DNA"/>
</dbReference>
<evidence type="ECO:0000259" key="2">
    <source>
        <dbReference type="Pfam" id="PF07811"/>
    </source>
</evidence>
<feature type="domain" description="TadE-like" evidence="2">
    <location>
        <begin position="16"/>
        <end position="58"/>
    </location>
</feature>
<proteinExistence type="predicted"/>
<evidence type="ECO:0000256" key="1">
    <source>
        <dbReference type="SAM" id="Phobius"/>
    </source>
</evidence>
<sequence length="126" mass="13127">MRTSLRRWRVRDGERGQVSLEFLGFLPILLILGLAAIQLGIAAYTVSQAGTAARAAARTASYEDPPTDPTAAGRAAISGWLASRADVSVTGGPEEATATTRVDIPSVIPGIGSFGTAERSATMPRD</sequence>
<keyword evidence="4" id="KW-1185">Reference proteome</keyword>
<name>A0ABW7URH5_9ACTN</name>
<dbReference type="Pfam" id="PF07811">
    <property type="entry name" value="TadE"/>
    <property type="match status" value="1"/>
</dbReference>
<protein>
    <submittedName>
        <fullName evidence="3">TadE/TadG family type IV pilus assembly protein</fullName>
    </submittedName>
</protein>
<keyword evidence="1" id="KW-0472">Membrane</keyword>
<evidence type="ECO:0000313" key="3">
    <source>
        <dbReference type="EMBL" id="MFI1964112.1"/>
    </source>
</evidence>
<keyword evidence="1" id="KW-0812">Transmembrane</keyword>
<dbReference type="InterPro" id="IPR012495">
    <property type="entry name" value="TadE-like_dom"/>
</dbReference>
<evidence type="ECO:0000313" key="4">
    <source>
        <dbReference type="Proteomes" id="UP001611548"/>
    </source>
</evidence>
<comment type="caution">
    <text evidence="3">The sequence shown here is derived from an EMBL/GenBank/DDBJ whole genome shotgun (WGS) entry which is preliminary data.</text>
</comment>
<gene>
    <name evidence="3" type="ORF">ACH429_08245</name>
</gene>
<dbReference type="RefSeq" id="WP_055474025.1">
    <property type="nucleotide sequence ID" value="NZ_JBIRWE010000002.1"/>
</dbReference>
<keyword evidence="1" id="KW-1133">Transmembrane helix</keyword>
<feature type="transmembrane region" description="Helical" evidence="1">
    <location>
        <begin position="20"/>
        <end position="44"/>
    </location>
</feature>
<organism evidence="3 4">
    <name type="scientific">Streptomyces pathocidini</name>
    <dbReference type="NCBI Taxonomy" id="1650571"/>
    <lineage>
        <taxon>Bacteria</taxon>
        <taxon>Bacillati</taxon>
        <taxon>Actinomycetota</taxon>
        <taxon>Actinomycetes</taxon>
        <taxon>Kitasatosporales</taxon>
        <taxon>Streptomycetaceae</taxon>
        <taxon>Streptomyces</taxon>
    </lineage>
</organism>
<reference evidence="3 4" key="1">
    <citation type="submission" date="2024-10" db="EMBL/GenBank/DDBJ databases">
        <title>The Natural Products Discovery Center: Release of the First 8490 Sequenced Strains for Exploring Actinobacteria Biosynthetic Diversity.</title>
        <authorList>
            <person name="Kalkreuter E."/>
            <person name="Kautsar S.A."/>
            <person name="Yang D."/>
            <person name="Bader C.D."/>
            <person name="Teijaro C.N."/>
            <person name="Fluegel L."/>
            <person name="Davis C.M."/>
            <person name="Simpson J.R."/>
            <person name="Lauterbach L."/>
            <person name="Steele A.D."/>
            <person name="Gui C."/>
            <person name="Meng S."/>
            <person name="Li G."/>
            <person name="Viehrig K."/>
            <person name="Ye F."/>
            <person name="Su P."/>
            <person name="Kiefer A.F."/>
            <person name="Nichols A."/>
            <person name="Cepeda A.J."/>
            <person name="Yan W."/>
            <person name="Fan B."/>
            <person name="Jiang Y."/>
            <person name="Adhikari A."/>
            <person name="Zheng C.-J."/>
            <person name="Schuster L."/>
            <person name="Cowan T.M."/>
            <person name="Smanski M.J."/>
            <person name="Chevrette M.G."/>
            <person name="De Carvalho L.P.S."/>
            <person name="Shen B."/>
        </authorList>
    </citation>
    <scope>NUCLEOTIDE SEQUENCE [LARGE SCALE GENOMIC DNA]</scope>
    <source>
        <strain evidence="3 4">NPDC020327</strain>
    </source>
</reference>